<feature type="transmembrane region" description="Helical" evidence="1">
    <location>
        <begin position="9"/>
        <end position="29"/>
    </location>
</feature>
<protein>
    <submittedName>
        <fullName evidence="2">Uncharacterized protein</fullName>
    </submittedName>
</protein>
<reference evidence="2" key="1">
    <citation type="submission" date="2020-08" db="EMBL/GenBank/DDBJ databases">
        <title>Novel species isolated from subtropical streams in China.</title>
        <authorList>
            <person name="Lu H."/>
        </authorList>
    </citation>
    <scope>NUCLEOTIDE SEQUENCE</scope>
    <source>
        <strain evidence="2">LX22W</strain>
    </source>
</reference>
<keyword evidence="1" id="KW-0472">Membrane</keyword>
<gene>
    <name evidence="2" type="ORF">H8K36_15000</name>
</gene>
<keyword evidence="1" id="KW-0812">Transmembrane</keyword>
<accession>A0A923HSV5</accession>
<comment type="caution">
    <text evidence="2">The sequence shown here is derived from an EMBL/GenBank/DDBJ whole genome shotgun (WGS) entry which is preliminary data.</text>
</comment>
<sequence length="448" mass="50203">MSQTVFSKLRLLIVVLIITALSSLGWYHFGEDDANASLQNQARIDVRKHSQVQHSKSELVNLVAITSGTTSETTTQAKQRFMGEDELCKGFSHGRWGKLDAAGYSDQILNYLQTSDHSVEEWLRSVATTGTPRQRAAAVSLLLTVRAKTAVTQAQHLNSKCDDDPQCSENLRVAMRERTSADQATLINLAVYTSDPMLYGMAYNTCLSGALVGASLCTRLDAAQWMQRDPDNGAAARYALAAMKVPGPGEDATAFENALYRLSLAKRFDYYFDVATALPALPPSLDDYQHRTELAAWAYEHLMILPIPPTKHISAACNEEAVKKPHRRSICISIANQLLRDDASMFDRALFLKLSSPLEWDREALQKITDEFDLVRAYFREIMRREAQKLQQGSGLESACHMSLNHMNKILSNLKKGEFSTYRDETKTFDISRDELIKIGRGMRQPKQ</sequence>
<dbReference type="EMBL" id="JACOFZ010000007">
    <property type="protein sequence ID" value="MBC3882695.1"/>
    <property type="molecule type" value="Genomic_DNA"/>
</dbReference>
<evidence type="ECO:0000313" key="2">
    <source>
        <dbReference type="EMBL" id="MBC3882695.1"/>
    </source>
</evidence>
<keyword evidence="3" id="KW-1185">Reference proteome</keyword>
<keyword evidence="1" id="KW-1133">Transmembrane helix</keyword>
<dbReference type="RefSeq" id="WP_186917458.1">
    <property type="nucleotide sequence ID" value="NZ_JACOFZ010000007.1"/>
</dbReference>
<dbReference type="Proteomes" id="UP000627446">
    <property type="component" value="Unassembled WGS sequence"/>
</dbReference>
<evidence type="ECO:0000256" key="1">
    <source>
        <dbReference type="SAM" id="Phobius"/>
    </source>
</evidence>
<proteinExistence type="predicted"/>
<name>A0A923HSV5_9BURK</name>
<organism evidence="2 3">
    <name type="scientific">Undibacterium nitidum</name>
    <dbReference type="NCBI Taxonomy" id="2762298"/>
    <lineage>
        <taxon>Bacteria</taxon>
        <taxon>Pseudomonadati</taxon>
        <taxon>Pseudomonadota</taxon>
        <taxon>Betaproteobacteria</taxon>
        <taxon>Burkholderiales</taxon>
        <taxon>Oxalobacteraceae</taxon>
        <taxon>Undibacterium</taxon>
    </lineage>
</organism>
<evidence type="ECO:0000313" key="3">
    <source>
        <dbReference type="Proteomes" id="UP000627446"/>
    </source>
</evidence>
<dbReference type="AlphaFoldDB" id="A0A923HSV5"/>